<dbReference type="EMBL" id="KN835298">
    <property type="protein sequence ID" value="KIK40558.1"/>
    <property type="molecule type" value="Genomic_DNA"/>
</dbReference>
<evidence type="ECO:0008006" key="3">
    <source>
        <dbReference type="Google" id="ProtNLM"/>
    </source>
</evidence>
<proteinExistence type="predicted"/>
<name>A0A0D0BAF1_9AGAM</name>
<dbReference type="OrthoDB" id="3257151at2759"/>
<dbReference type="HOGENOM" id="CLU_194178_0_0_1"/>
<dbReference type="STRING" id="930992.A0A0D0BAF1"/>
<reference evidence="1 2" key="1">
    <citation type="submission" date="2014-04" db="EMBL/GenBank/DDBJ databases">
        <authorList>
            <consortium name="DOE Joint Genome Institute"/>
            <person name="Kuo A."/>
            <person name="Ruytinx J."/>
            <person name="Rineau F."/>
            <person name="Colpaert J."/>
            <person name="Kohler A."/>
            <person name="Nagy L.G."/>
            <person name="Floudas D."/>
            <person name="Copeland A."/>
            <person name="Barry K.W."/>
            <person name="Cichocki N."/>
            <person name="Veneault-Fourrey C."/>
            <person name="LaButti K."/>
            <person name="Lindquist E.A."/>
            <person name="Lipzen A."/>
            <person name="Lundell T."/>
            <person name="Morin E."/>
            <person name="Murat C."/>
            <person name="Sun H."/>
            <person name="Tunlid A."/>
            <person name="Henrissat B."/>
            <person name="Grigoriev I.V."/>
            <person name="Hibbett D.S."/>
            <person name="Martin F."/>
            <person name="Nordberg H.P."/>
            <person name="Cantor M.N."/>
            <person name="Hua S.X."/>
        </authorList>
    </citation>
    <scope>NUCLEOTIDE SEQUENCE [LARGE SCALE GENOMIC DNA]</scope>
    <source>
        <strain evidence="1 2">UH-Slu-Lm8-n1</strain>
    </source>
</reference>
<organism evidence="1 2">
    <name type="scientific">Suillus luteus UH-Slu-Lm8-n1</name>
    <dbReference type="NCBI Taxonomy" id="930992"/>
    <lineage>
        <taxon>Eukaryota</taxon>
        <taxon>Fungi</taxon>
        <taxon>Dikarya</taxon>
        <taxon>Basidiomycota</taxon>
        <taxon>Agaricomycotina</taxon>
        <taxon>Agaricomycetes</taxon>
        <taxon>Agaricomycetidae</taxon>
        <taxon>Boletales</taxon>
        <taxon>Suillineae</taxon>
        <taxon>Suillaceae</taxon>
        <taxon>Suillus</taxon>
    </lineage>
</organism>
<evidence type="ECO:0000313" key="1">
    <source>
        <dbReference type="EMBL" id="KIK40558.1"/>
    </source>
</evidence>
<feature type="non-terminal residue" evidence="1">
    <location>
        <position position="1"/>
    </location>
</feature>
<protein>
    <recommendedName>
        <fullName evidence="3">Homeobox domain-containing protein</fullName>
    </recommendedName>
</protein>
<dbReference type="InParanoid" id="A0A0D0BAF1"/>
<feature type="non-terminal residue" evidence="1">
    <location>
        <position position="64"/>
    </location>
</feature>
<reference evidence="2" key="2">
    <citation type="submission" date="2015-01" db="EMBL/GenBank/DDBJ databases">
        <title>Evolutionary Origins and Diversification of the Mycorrhizal Mutualists.</title>
        <authorList>
            <consortium name="DOE Joint Genome Institute"/>
            <consortium name="Mycorrhizal Genomics Consortium"/>
            <person name="Kohler A."/>
            <person name="Kuo A."/>
            <person name="Nagy L.G."/>
            <person name="Floudas D."/>
            <person name="Copeland A."/>
            <person name="Barry K.W."/>
            <person name="Cichocki N."/>
            <person name="Veneault-Fourrey C."/>
            <person name="LaButti K."/>
            <person name="Lindquist E.A."/>
            <person name="Lipzen A."/>
            <person name="Lundell T."/>
            <person name="Morin E."/>
            <person name="Murat C."/>
            <person name="Riley R."/>
            <person name="Ohm R."/>
            <person name="Sun H."/>
            <person name="Tunlid A."/>
            <person name="Henrissat B."/>
            <person name="Grigoriev I.V."/>
            <person name="Hibbett D.S."/>
            <person name="Martin F."/>
        </authorList>
    </citation>
    <scope>NUCLEOTIDE SEQUENCE [LARGE SCALE GENOMIC DNA]</scope>
    <source>
        <strain evidence="2">UH-Slu-Lm8-n1</strain>
    </source>
</reference>
<evidence type="ECO:0000313" key="2">
    <source>
        <dbReference type="Proteomes" id="UP000054485"/>
    </source>
</evidence>
<accession>A0A0D0BAF1</accession>
<dbReference type="Proteomes" id="UP000054485">
    <property type="component" value="Unassembled WGS sequence"/>
</dbReference>
<dbReference type="AlphaFoldDB" id="A0A0D0BAF1"/>
<gene>
    <name evidence="1" type="ORF">CY34DRAFT_67279</name>
</gene>
<sequence length="64" mass="7256">AVRQELLAIWKADPRVPTVTSRHAWAASRNVSSARVDQWFSARKFLAKKSGRTISNDPYELSVE</sequence>
<keyword evidence="2" id="KW-1185">Reference proteome</keyword>